<evidence type="ECO:0000256" key="3">
    <source>
        <dbReference type="ARBA" id="ARBA00022670"/>
    </source>
</evidence>
<dbReference type="InterPro" id="IPR027417">
    <property type="entry name" value="P-loop_NTPase"/>
</dbReference>
<dbReference type="GO" id="GO:0006508">
    <property type="term" value="P:proteolysis"/>
    <property type="evidence" value="ECO:0007669"/>
    <property type="project" value="UniProtKB-KW"/>
</dbReference>
<dbReference type="GO" id="GO:0004843">
    <property type="term" value="F:cysteine-type deubiquitinase activity"/>
    <property type="evidence" value="ECO:0007669"/>
    <property type="project" value="UniProtKB-EC"/>
</dbReference>
<evidence type="ECO:0000256" key="6">
    <source>
        <dbReference type="ARBA" id="ARBA00022807"/>
    </source>
</evidence>
<keyword evidence="5" id="KW-0378">Hydrolase</keyword>
<dbReference type="AlphaFoldDB" id="A0A8H7AVG6"/>
<evidence type="ECO:0000256" key="2">
    <source>
        <dbReference type="ARBA" id="ARBA00012759"/>
    </source>
</evidence>
<feature type="domain" description="DUF3645" evidence="8">
    <location>
        <begin position="826"/>
        <end position="857"/>
    </location>
</feature>
<keyword evidence="10" id="KW-1185">Reference proteome</keyword>
<dbReference type="InterPro" id="IPR022105">
    <property type="entry name" value="DUF3645"/>
</dbReference>
<dbReference type="Proteomes" id="UP000606974">
    <property type="component" value="Unassembled WGS sequence"/>
</dbReference>
<sequence>MPQVPALAGILLNWPTIAGYDRSFDRFLLSDLIDVRFALEWGPLVNLCRASHSKEKYQPMFLFAVISFREDAEMDVIRTLIAFAVFEGLQALDPPKWQSYSHFRPNHIPSVGDLVPLVKHCCVPYHDDERRVFQGSLGSKMRRKLEAAERAHEQQTETDCNYFAQFLLAQWPCPEPVIEGFLQPLLLDVPRAFKIISSEYLRLYQNMELSQYIAQVQPILDLHCTGSKIELPISGFVDQDVILTRQRGGEFATLSQNLLQKTGPTMSGKLQSMVSNVGRWNLGGENGEHVGFASQKENDPNATQKENFRDRFREPTKTKCTVSPVTHEIQELECIINGILDSESTIQQQYGRDMKQSLEALKDLGSAPKQAEETIIPQTLPRKILMAKEQVQDSLRQLSMAFEHQCSCAQWLKEGGLWPCITPVTLLEQLRSTSGTDFGCGMKESLIVYAISLTVLQRLLRIEDAHLRGDKQRLHEELMNPGHGNWKPLENPDWLLLEIDGNILIRHDQVEVADATIAPTSGSNAVLQMNMGQGKTSCIIPMVAAMLADTKQLMRVIVPKSLLLKTAQLLQARLGGLLGREVRHVPFSRKTPTSSETIKAFFNLHKQVMASSGVIVALPEHILSFMLSGIQRLSDVRMAEATQMVKVQAWIRQSSRDVLDESDFTLAVRTQLIYPSGSQMTVDGHPHRWWVAETLLRLIDGHLWNLQQDLPRSIEVVRRSQGGFPHVFFLSKDVEDELIARLVKDVLRGLVSIIPIRECRPSDRVAIKHFISDANIRPAFAEHIRGIFPDKRAARQAIYLLRGLLVHRILLLTLKKRWNVQYGLQPSRDPIAVPFHAKGVPSEQAEWGHPDVAILFTCLAFYYGGLKFAQLRQSLEHLLKSDDPSSEYDRWNHSSKTLPDPLREWNVINVDDEAQLMEIWQHLRYEVVVIDYFLNHFVFPKLAKQFRMKLQASGWDIPLSSNATQIIKKYPKSLTTGFSGTNDNRFLLPLTIKQADLCALSHTNAEVLTYLLQPRSRGYVLAADIRGRAHR</sequence>
<dbReference type="OrthoDB" id="3182339at2759"/>
<dbReference type="InterPro" id="IPR051346">
    <property type="entry name" value="OTU_Deubiquitinase"/>
</dbReference>
<keyword evidence="4" id="KW-0833">Ubl conjugation pathway</keyword>
<evidence type="ECO:0000313" key="9">
    <source>
        <dbReference type="EMBL" id="KAF7513901.1"/>
    </source>
</evidence>
<gene>
    <name evidence="9" type="ORF">GJ744_006515</name>
</gene>
<keyword evidence="3" id="KW-0645">Protease</keyword>
<evidence type="ECO:0000256" key="1">
    <source>
        <dbReference type="ARBA" id="ARBA00000707"/>
    </source>
</evidence>
<keyword evidence="6" id="KW-0788">Thiol protease</keyword>
<evidence type="ECO:0000256" key="4">
    <source>
        <dbReference type="ARBA" id="ARBA00022786"/>
    </source>
</evidence>
<dbReference type="EC" id="3.4.19.12" evidence="2"/>
<comment type="catalytic activity">
    <reaction evidence="1">
        <text>Thiol-dependent hydrolysis of ester, thioester, amide, peptide and isopeptide bonds formed by the C-terminal Gly of ubiquitin (a 76-residue protein attached to proteins as an intracellular targeting signal).</text>
        <dbReference type="EC" id="3.4.19.12"/>
    </reaction>
</comment>
<feature type="domain" description="DUF3638" evidence="7">
    <location>
        <begin position="483"/>
        <end position="706"/>
    </location>
</feature>
<dbReference type="PANTHER" id="PTHR13367">
    <property type="entry name" value="UBIQUITIN THIOESTERASE"/>
    <property type="match status" value="1"/>
</dbReference>
<dbReference type="Pfam" id="PF12340">
    <property type="entry name" value="DUF3638"/>
    <property type="match status" value="1"/>
</dbReference>
<dbReference type="EMBL" id="JAACFV010000003">
    <property type="protein sequence ID" value="KAF7513901.1"/>
    <property type="molecule type" value="Genomic_DNA"/>
</dbReference>
<evidence type="ECO:0000256" key="5">
    <source>
        <dbReference type="ARBA" id="ARBA00022801"/>
    </source>
</evidence>
<accession>A0A8H7AVG6</accession>
<dbReference type="InterPro" id="IPR022099">
    <property type="entry name" value="DUF3638"/>
</dbReference>
<reference evidence="9" key="1">
    <citation type="submission" date="2020-02" db="EMBL/GenBank/DDBJ databases">
        <authorList>
            <person name="Palmer J.M."/>
        </authorList>
    </citation>
    <scope>NUCLEOTIDE SEQUENCE</scope>
    <source>
        <strain evidence="9">EPUS1.4</strain>
        <tissue evidence="9">Thallus</tissue>
    </source>
</reference>
<dbReference type="SUPFAM" id="SSF52540">
    <property type="entry name" value="P-loop containing nucleoside triphosphate hydrolases"/>
    <property type="match status" value="1"/>
</dbReference>
<organism evidence="9 10">
    <name type="scientific">Endocarpon pusillum</name>
    <dbReference type="NCBI Taxonomy" id="364733"/>
    <lineage>
        <taxon>Eukaryota</taxon>
        <taxon>Fungi</taxon>
        <taxon>Dikarya</taxon>
        <taxon>Ascomycota</taxon>
        <taxon>Pezizomycotina</taxon>
        <taxon>Eurotiomycetes</taxon>
        <taxon>Chaetothyriomycetidae</taxon>
        <taxon>Verrucariales</taxon>
        <taxon>Verrucariaceae</taxon>
        <taxon>Endocarpon</taxon>
    </lineage>
</organism>
<dbReference type="Pfam" id="PF12359">
    <property type="entry name" value="DUF3645"/>
    <property type="match status" value="1"/>
</dbReference>
<evidence type="ECO:0000259" key="8">
    <source>
        <dbReference type="Pfam" id="PF12359"/>
    </source>
</evidence>
<proteinExistence type="predicted"/>
<evidence type="ECO:0000259" key="7">
    <source>
        <dbReference type="Pfam" id="PF12340"/>
    </source>
</evidence>
<evidence type="ECO:0000313" key="10">
    <source>
        <dbReference type="Proteomes" id="UP000606974"/>
    </source>
</evidence>
<name>A0A8H7AVG6_9EURO</name>
<dbReference type="PANTHER" id="PTHR13367:SF32">
    <property type="entry name" value="DUF6606 DOMAIN-CONTAINING PROTEIN"/>
    <property type="match status" value="1"/>
</dbReference>
<comment type="caution">
    <text evidence="9">The sequence shown here is derived from an EMBL/GenBank/DDBJ whole genome shotgun (WGS) entry which is preliminary data.</text>
</comment>
<protein>
    <recommendedName>
        <fullName evidence="2">ubiquitinyl hydrolase 1</fullName>
        <ecNumber evidence="2">3.4.19.12</ecNumber>
    </recommendedName>
</protein>